<dbReference type="AlphaFoldDB" id="A0A9D6AC10"/>
<dbReference type="Proteomes" id="UP000787322">
    <property type="component" value="Unassembled WGS sequence"/>
</dbReference>
<accession>A0A9D6AC10</accession>
<organism evidence="1 2">
    <name type="scientific">Lancefieldella parvula</name>
    <dbReference type="NCBI Taxonomy" id="1382"/>
    <lineage>
        <taxon>Bacteria</taxon>
        <taxon>Bacillati</taxon>
        <taxon>Actinomycetota</taxon>
        <taxon>Coriobacteriia</taxon>
        <taxon>Coriobacteriales</taxon>
        <taxon>Atopobiaceae</taxon>
        <taxon>Lancefieldella</taxon>
    </lineage>
</organism>
<evidence type="ECO:0000313" key="2">
    <source>
        <dbReference type="Proteomes" id="UP000787322"/>
    </source>
</evidence>
<proteinExistence type="predicted"/>
<protein>
    <submittedName>
        <fullName evidence="1">Uncharacterized protein</fullName>
    </submittedName>
</protein>
<sequence length="92" mass="10006">MLDTAHTPKSFSLLHSGLTGDKFNTSYAREVAVTGEADLIEAWTWVNADAILEGNILNNAVFVWSDCVVMDMITTTQKTSMPGLTRKGLLSS</sequence>
<comment type="caution">
    <text evidence="1">The sequence shown here is derived from an EMBL/GenBank/DDBJ whole genome shotgun (WGS) entry which is preliminary data.</text>
</comment>
<gene>
    <name evidence="1" type="ORF">HXK24_06055</name>
</gene>
<evidence type="ECO:0000313" key="1">
    <source>
        <dbReference type="EMBL" id="MBF4803359.1"/>
    </source>
</evidence>
<dbReference type="EMBL" id="JABZGU010000182">
    <property type="protein sequence ID" value="MBF4803359.1"/>
    <property type="molecule type" value="Genomic_DNA"/>
</dbReference>
<name>A0A9D6AC10_9ACTN</name>
<reference evidence="1" key="1">
    <citation type="submission" date="2020-04" db="EMBL/GenBank/DDBJ databases">
        <title>Deep metagenomics examines the oral microbiome during advanced dental caries in children, revealing novel taxa and co-occurrences with host molecules.</title>
        <authorList>
            <person name="Baker J.L."/>
            <person name="Morton J.T."/>
            <person name="Dinis M."/>
            <person name="Alvarez R."/>
            <person name="Tran N.C."/>
            <person name="Knight R."/>
            <person name="Edlund A."/>
        </authorList>
    </citation>
    <scope>NUCLEOTIDE SEQUENCE</scope>
    <source>
        <strain evidence="1">JCVI_3_bin.11</strain>
    </source>
</reference>